<reference evidence="3" key="1">
    <citation type="submission" date="2016-04" db="EMBL/GenBank/DDBJ databases">
        <authorList>
            <person name="Strapagiel D."/>
            <person name="Borowka P."/>
            <person name="Marciniak B."/>
            <person name="Bakula Z."/>
            <person name="Van Ingen J."/>
            <person name="Safianowska A."/>
            <person name="Dziadek J."/>
            <person name="Jagielski T."/>
        </authorList>
    </citation>
    <scope>NUCLEOTIDE SEQUENCE [LARGE SCALE GENOMIC DNA]</scope>
    <source>
        <strain evidence="3">1010001458</strain>
    </source>
</reference>
<dbReference type="Proteomes" id="UP000077342">
    <property type="component" value="Unassembled WGS sequence"/>
</dbReference>
<proteinExistence type="predicted"/>
<dbReference type="Gene3D" id="3.30.559.10">
    <property type="entry name" value="Chloramphenicol acetyltransferase-like domain"/>
    <property type="match status" value="1"/>
</dbReference>
<dbReference type="AlphaFoldDB" id="A0A164CZB8"/>
<dbReference type="InterPro" id="IPR001242">
    <property type="entry name" value="Condensation_dom"/>
</dbReference>
<sequence>MVVVGNLGLDNVRNWLPEPGVVWLWQPSPATVANARDAPISSVPPSYIQARHLRRFAEQTAKGLDMSRLLIIAFDILGHCDIRTMTYVINSHLRRHDTYRSRFTVTGARHIVRHTMTDPGAIEMQPVEHGEMTPSQWQEYLLSTPSPLDWDCFRFGVIQHDDHFTVCVSIDHIHFDATFLGTLFLEIREMYNTLMDGGEPIPLPKAGSYAEYCLRERGYTSALTLDSPEVRQWIEFLDNNDGSFPAFPLPLGETSRVTMGEVLSVQLLDARQTADFEAACTQAGARFSGGVFACAALTEYELAGAETYYAVTPTGTRSTPAEFVTSGWFIGHLPLAVQVAASFGETARGAQAAFDSRAHLARVPFERVLELAPRLATPLSRGCFPMLSFLDAGVAPLSAVFAPHIRTANTRVFSDGRIAARVCMWVNRFHEETTVTASFPDSPIAHESVRRYLDAMKSVYLRVAEGRSGIRQRRATALSFSGNGNDGLFPG</sequence>
<comment type="caution">
    <text evidence="2">The sequence shown here is derived from an EMBL/GenBank/DDBJ whole genome shotgun (WGS) entry which is preliminary data.</text>
</comment>
<keyword evidence="2" id="KW-0808">Transferase</keyword>
<dbReference type="Pfam" id="PF00668">
    <property type="entry name" value="Condensation"/>
    <property type="match status" value="1"/>
</dbReference>
<protein>
    <submittedName>
        <fullName evidence="2">Acyltransferase</fullName>
    </submittedName>
</protein>
<organism evidence="2 3">
    <name type="scientific">Mycobacterium ostraviense</name>
    <dbReference type="NCBI Taxonomy" id="2738409"/>
    <lineage>
        <taxon>Bacteria</taxon>
        <taxon>Bacillati</taxon>
        <taxon>Actinomycetota</taxon>
        <taxon>Actinomycetes</taxon>
        <taxon>Mycobacteriales</taxon>
        <taxon>Mycobacteriaceae</taxon>
        <taxon>Mycobacterium</taxon>
    </lineage>
</organism>
<evidence type="ECO:0000313" key="2">
    <source>
        <dbReference type="EMBL" id="KZS65369.1"/>
    </source>
</evidence>
<feature type="domain" description="Condensation" evidence="1">
    <location>
        <begin position="73"/>
        <end position="369"/>
    </location>
</feature>
<dbReference type="InterPro" id="IPR023213">
    <property type="entry name" value="CAT-like_dom_sf"/>
</dbReference>
<dbReference type="GO" id="GO:0016746">
    <property type="term" value="F:acyltransferase activity"/>
    <property type="evidence" value="ECO:0007669"/>
    <property type="project" value="UniProtKB-KW"/>
</dbReference>
<name>A0A164CZB8_9MYCO</name>
<evidence type="ECO:0000313" key="3">
    <source>
        <dbReference type="Proteomes" id="UP000077342"/>
    </source>
</evidence>
<keyword evidence="2" id="KW-0012">Acyltransferase</keyword>
<gene>
    <name evidence="2" type="ORF">A4G28_25165</name>
</gene>
<dbReference type="EMBL" id="LWCI01000066">
    <property type="protein sequence ID" value="KZS65369.1"/>
    <property type="molecule type" value="Genomic_DNA"/>
</dbReference>
<dbReference type="GO" id="GO:0008610">
    <property type="term" value="P:lipid biosynthetic process"/>
    <property type="evidence" value="ECO:0007669"/>
    <property type="project" value="UniProtKB-ARBA"/>
</dbReference>
<dbReference type="SUPFAM" id="SSF52777">
    <property type="entry name" value="CoA-dependent acyltransferases"/>
    <property type="match status" value="2"/>
</dbReference>
<evidence type="ECO:0000259" key="1">
    <source>
        <dbReference type="Pfam" id="PF00668"/>
    </source>
</evidence>
<dbReference type="Gene3D" id="3.30.559.30">
    <property type="entry name" value="Nonribosomal peptide synthetase, condensation domain"/>
    <property type="match status" value="1"/>
</dbReference>
<accession>A0A164CZB8</accession>
<keyword evidence="3" id="KW-1185">Reference proteome</keyword>